<dbReference type="SUPFAM" id="SSF46785">
    <property type="entry name" value="Winged helix' DNA-binding domain"/>
    <property type="match status" value="1"/>
</dbReference>
<dbReference type="SMART" id="SM00418">
    <property type="entry name" value="HTH_ARSR"/>
    <property type="match status" value="1"/>
</dbReference>
<name>A0ABR6BWV8_9PSEU</name>
<dbReference type="PRINTS" id="PR00778">
    <property type="entry name" value="HTHARSR"/>
</dbReference>
<dbReference type="InterPro" id="IPR011991">
    <property type="entry name" value="ArsR-like_HTH"/>
</dbReference>
<feature type="domain" description="HTH arsR-type" evidence="1">
    <location>
        <begin position="15"/>
        <end position="108"/>
    </location>
</feature>
<accession>A0ABR6BWV8</accession>
<comment type="caution">
    <text evidence="2">The sequence shown here is derived from an EMBL/GenBank/DDBJ whole genome shotgun (WGS) entry which is preliminary data.</text>
</comment>
<dbReference type="InterPro" id="IPR001845">
    <property type="entry name" value="HTH_ArsR_DNA-bd_dom"/>
</dbReference>
<dbReference type="EMBL" id="JACJID010000009">
    <property type="protein sequence ID" value="MBA8931373.1"/>
    <property type="molecule type" value="Genomic_DNA"/>
</dbReference>
<organism evidence="2 3">
    <name type="scientific">Kutzneria viridogrisea</name>
    <dbReference type="NCBI Taxonomy" id="47990"/>
    <lineage>
        <taxon>Bacteria</taxon>
        <taxon>Bacillati</taxon>
        <taxon>Actinomycetota</taxon>
        <taxon>Actinomycetes</taxon>
        <taxon>Pseudonocardiales</taxon>
        <taxon>Pseudonocardiaceae</taxon>
        <taxon>Kutzneria</taxon>
    </lineage>
</organism>
<sequence length="110" mass="12164">MTTVANPDTGRALDHPAREQIRVEAVLQALADPIRLRIVREIADRGELPCGVLDLPVSKSTCTHHYRVLRESGVIHQRCVGTSRMNTLRKEDLDALFPGLMDGVLAAPRD</sequence>
<protein>
    <submittedName>
        <fullName evidence="2">DNA-binding transcriptional ArsR family regulator</fullName>
    </submittedName>
</protein>
<evidence type="ECO:0000313" key="2">
    <source>
        <dbReference type="EMBL" id="MBA8931373.1"/>
    </source>
</evidence>
<dbReference type="GO" id="GO:0003677">
    <property type="term" value="F:DNA binding"/>
    <property type="evidence" value="ECO:0007669"/>
    <property type="project" value="UniProtKB-KW"/>
</dbReference>
<dbReference type="PROSITE" id="PS50987">
    <property type="entry name" value="HTH_ARSR_2"/>
    <property type="match status" value="1"/>
</dbReference>
<dbReference type="InterPro" id="IPR036388">
    <property type="entry name" value="WH-like_DNA-bd_sf"/>
</dbReference>
<keyword evidence="3" id="KW-1185">Reference proteome</keyword>
<keyword evidence="2" id="KW-0238">DNA-binding</keyword>
<dbReference type="Gene3D" id="1.10.10.10">
    <property type="entry name" value="Winged helix-like DNA-binding domain superfamily/Winged helix DNA-binding domain"/>
    <property type="match status" value="1"/>
</dbReference>
<dbReference type="CDD" id="cd00090">
    <property type="entry name" value="HTH_ARSR"/>
    <property type="match status" value="1"/>
</dbReference>
<dbReference type="Proteomes" id="UP000517916">
    <property type="component" value="Unassembled WGS sequence"/>
</dbReference>
<reference evidence="2 3" key="1">
    <citation type="submission" date="2020-08" db="EMBL/GenBank/DDBJ databases">
        <title>Genomic Encyclopedia of Archaeal and Bacterial Type Strains, Phase II (KMG-II): from individual species to whole genera.</title>
        <authorList>
            <person name="Goeker M."/>
        </authorList>
    </citation>
    <scope>NUCLEOTIDE SEQUENCE [LARGE SCALE GENOMIC DNA]</scope>
    <source>
        <strain evidence="2 3">DSM 43850</strain>
    </source>
</reference>
<evidence type="ECO:0000259" key="1">
    <source>
        <dbReference type="PROSITE" id="PS50987"/>
    </source>
</evidence>
<proteinExistence type="predicted"/>
<dbReference type="InterPro" id="IPR036390">
    <property type="entry name" value="WH_DNA-bd_sf"/>
</dbReference>
<evidence type="ECO:0000313" key="3">
    <source>
        <dbReference type="Proteomes" id="UP000517916"/>
    </source>
</evidence>
<gene>
    <name evidence="2" type="ORF">BC739_008625</name>
</gene>
<dbReference type="Pfam" id="PF12840">
    <property type="entry name" value="HTH_20"/>
    <property type="match status" value="1"/>
</dbReference>